<keyword evidence="9" id="KW-1185">Reference proteome</keyword>
<evidence type="ECO:0000256" key="7">
    <source>
        <dbReference type="RuleBase" id="RU364069"/>
    </source>
</evidence>
<dbReference type="InterPro" id="IPR011051">
    <property type="entry name" value="RmlC_Cupin_sf"/>
</dbReference>
<organism evidence="8 9">
    <name type="scientific">Acetobacter syzygii</name>
    <dbReference type="NCBI Taxonomy" id="146476"/>
    <lineage>
        <taxon>Bacteria</taxon>
        <taxon>Pseudomonadati</taxon>
        <taxon>Pseudomonadota</taxon>
        <taxon>Alphaproteobacteria</taxon>
        <taxon>Acetobacterales</taxon>
        <taxon>Acetobacteraceae</taxon>
        <taxon>Acetobacter</taxon>
    </lineage>
</organism>
<dbReference type="PANTHER" id="PTHR21047">
    <property type="entry name" value="DTDP-6-DEOXY-D-GLUCOSE-3,5 EPIMERASE"/>
    <property type="match status" value="1"/>
</dbReference>
<comment type="caution">
    <text evidence="8">The sequence shown here is derived from an EMBL/GenBank/DDBJ whole genome shotgun (WGS) entry which is preliminary data.</text>
</comment>
<dbReference type="EC" id="5.1.3.13" evidence="3 7"/>
<dbReference type="Pfam" id="PF00908">
    <property type="entry name" value="dTDP_sugar_isom"/>
    <property type="match status" value="1"/>
</dbReference>
<evidence type="ECO:0000256" key="3">
    <source>
        <dbReference type="ARBA" id="ARBA00012098"/>
    </source>
</evidence>
<dbReference type="RefSeq" id="WP_048853232.1">
    <property type="nucleotide sequence ID" value="NZ_BAMZ01000008.1"/>
</dbReference>
<proteinExistence type="inferred from homology"/>
<evidence type="ECO:0000313" key="8">
    <source>
        <dbReference type="EMBL" id="PAL25743.1"/>
    </source>
</evidence>
<comment type="similarity">
    <text evidence="7">Belongs to the dTDP-4-dehydrorhamnose 3,5-epimerase family.</text>
</comment>
<feature type="site" description="Participates in a stacking interaction with the thymidine ring of dTDP-4-oxo-6-deoxyglucose" evidence="6">
    <location>
        <position position="138"/>
    </location>
</feature>
<comment type="catalytic activity">
    <reaction evidence="1 7">
        <text>dTDP-4-dehydro-6-deoxy-alpha-D-glucose = dTDP-4-dehydro-beta-L-rhamnose</text>
        <dbReference type="Rhea" id="RHEA:16969"/>
        <dbReference type="ChEBI" id="CHEBI:57649"/>
        <dbReference type="ChEBI" id="CHEBI:62830"/>
        <dbReference type="EC" id="5.1.3.13"/>
    </reaction>
</comment>
<dbReference type="UniPathway" id="UPA00124"/>
<comment type="pathway">
    <text evidence="7">Carbohydrate biosynthesis; dTDP-L-rhamnose biosynthesis.</text>
</comment>
<reference evidence="8 9" key="1">
    <citation type="submission" date="2017-04" db="EMBL/GenBank/DDBJ databases">
        <title>Kefir bacterial isolates.</title>
        <authorList>
            <person name="Kim Y."/>
            <person name="Blasche S."/>
            <person name="Patil K.R."/>
        </authorList>
    </citation>
    <scope>NUCLEOTIDE SEQUENCE [LARGE SCALE GENOMIC DNA]</scope>
    <source>
        <strain evidence="8 9">KR-2</strain>
    </source>
</reference>
<evidence type="ECO:0000313" key="9">
    <source>
        <dbReference type="Proteomes" id="UP000216033"/>
    </source>
</evidence>
<name>A0A270BL29_9PROT</name>
<dbReference type="InterPro" id="IPR014710">
    <property type="entry name" value="RmlC-like_jellyroll"/>
</dbReference>
<gene>
    <name evidence="8" type="ORF">B9K05_08335</name>
</gene>
<sequence>MNVQRLSIPDVILITPHQYDDPRGCFFETYNQHRYREMGIDATFVQDNHSISHSKGIVRGLHCQLAPYAQGKLVRCTHGRIWDVAVDIRPGSATFGQWVTSELSAQNRAQLWIPPGFLHGFCTLTDGAEVQYKCTDFYNRDAERVIRWNSQKLGITWPVSEQDALLSDKDQQAPDFAAVKDWSV</sequence>
<evidence type="ECO:0000256" key="6">
    <source>
        <dbReference type="PIRSR" id="PIRSR600888-3"/>
    </source>
</evidence>
<dbReference type="Gene3D" id="2.60.120.10">
    <property type="entry name" value="Jelly Rolls"/>
    <property type="match status" value="1"/>
</dbReference>
<dbReference type="SUPFAM" id="SSF51182">
    <property type="entry name" value="RmlC-like cupins"/>
    <property type="match status" value="1"/>
</dbReference>
<feature type="active site" description="Proton donor" evidence="5">
    <location>
        <position position="132"/>
    </location>
</feature>
<dbReference type="GO" id="GO:0019305">
    <property type="term" value="P:dTDP-rhamnose biosynthetic process"/>
    <property type="evidence" value="ECO:0007669"/>
    <property type="project" value="UniProtKB-UniRule"/>
</dbReference>
<comment type="subunit">
    <text evidence="7">Homodimer.</text>
</comment>
<dbReference type="Proteomes" id="UP000216033">
    <property type="component" value="Unassembled WGS sequence"/>
</dbReference>
<evidence type="ECO:0000256" key="5">
    <source>
        <dbReference type="PIRSR" id="PIRSR600888-1"/>
    </source>
</evidence>
<dbReference type="GO" id="GO:0008830">
    <property type="term" value="F:dTDP-4-dehydrorhamnose 3,5-epimerase activity"/>
    <property type="evidence" value="ECO:0007669"/>
    <property type="project" value="UniProtKB-UniRule"/>
</dbReference>
<evidence type="ECO:0000256" key="1">
    <source>
        <dbReference type="ARBA" id="ARBA00001298"/>
    </source>
</evidence>
<dbReference type="GO" id="GO:0005829">
    <property type="term" value="C:cytosol"/>
    <property type="evidence" value="ECO:0007669"/>
    <property type="project" value="TreeGrafter"/>
</dbReference>
<dbReference type="PANTHER" id="PTHR21047:SF2">
    <property type="entry name" value="THYMIDINE DIPHOSPHO-4-KETO-RHAMNOSE 3,5-EPIMERASE"/>
    <property type="match status" value="1"/>
</dbReference>
<comment type="function">
    <text evidence="2 7">Catalyzes the epimerization of the C3' and C5'positions of dTDP-6-deoxy-D-xylo-4-hexulose, forming dTDP-6-deoxy-L-lyxo-4-hexulose.</text>
</comment>
<dbReference type="NCBIfam" id="TIGR01221">
    <property type="entry name" value="rmlC"/>
    <property type="match status" value="1"/>
</dbReference>
<feature type="active site" description="Proton acceptor" evidence="5">
    <location>
        <position position="62"/>
    </location>
</feature>
<protein>
    <recommendedName>
        <fullName evidence="4 7">dTDP-4-dehydrorhamnose 3,5-epimerase</fullName>
        <ecNumber evidence="3 7">5.1.3.13</ecNumber>
    </recommendedName>
    <alternativeName>
        <fullName evidence="7">Thymidine diphospho-4-keto-rhamnose 3,5-epimerase</fullName>
    </alternativeName>
</protein>
<dbReference type="EMBL" id="NDFP01000007">
    <property type="protein sequence ID" value="PAL25743.1"/>
    <property type="molecule type" value="Genomic_DNA"/>
</dbReference>
<accession>A0A270BL29</accession>
<dbReference type="CDD" id="cd00438">
    <property type="entry name" value="cupin_RmlC"/>
    <property type="match status" value="1"/>
</dbReference>
<dbReference type="AlphaFoldDB" id="A0A270BL29"/>
<dbReference type="GO" id="GO:0000271">
    <property type="term" value="P:polysaccharide biosynthetic process"/>
    <property type="evidence" value="ECO:0007669"/>
    <property type="project" value="TreeGrafter"/>
</dbReference>
<dbReference type="InterPro" id="IPR000888">
    <property type="entry name" value="RmlC-like"/>
</dbReference>
<dbReference type="STRING" id="1231343.Absy_008_029"/>
<keyword evidence="7" id="KW-0413">Isomerase</keyword>
<dbReference type="OrthoDB" id="9800680at2"/>
<dbReference type="GeneID" id="98301835"/>
<evidence type="ECO:0000256" key="4">
    <source>
        <dbReference type="ARBA" id="ARBA00019595"/>
    </source>
</evidence>
<evidence type="ECO:0000256" key="2">
    <source>
        <dbReference type="ARBA" id="ARBA00001997"/>
    </source>
</evidence>